<sequence>MRDAVATSRPSNLGTPVVPSLKRLRSVVSTSSSESSLVERPQRMPTLSRIVNPMTTLVKAVAEAAEDVVKSKSCGSVFDRLGCGVNPADINSQLEDNYLHQEQSKSLYLQNTDYDDPYAENMTMLEHETGYSFDSNSVNEGCVNMNVMSHGVTGASQFGTSAGNRGDDSLMVQYSVAKNSDDQMHLNYDRDLEQPAAAPSTSKIVNISVNVNTWKSPGLPQYQKVREIAKLDGHQALDSEIGAPRSSQQLIKENVKAFKNNNGNENPGFKKEPQAARLSTTSSSVAGCHLEDADSRTIFASNVHFAASKDSLSRHFSKFGDVLRVVLVSDAATGQPKGAAYVEFMRKEAADNALSLDGTSFMSRILKVVTKSAAHLESAPVVPWLRTVRGSPFPSAKFPGIPIARGSPGAFRARRRIKFGARSMQWKRDAQGTSSGNFASSSNSSIFAPAARGFTYVRPKSKLEGS</sequence>
<proteinExistence type="predicted"/>
<dbReference type="GO" id="GO:0005634">
    <property type="term" value="C:nucleus"/>
    <property type="evidence" value="ECO:0007669"/>
    <property type="project" value="TreeGrafter"/>
</dbReference>
<feature type="compositionally biased region" description="Low complexity" evidence="2">
    <location>
        <begin position="434"/>
        <end position="444"/>
    </location>
</feature>
<dbReference type="InterPro" id="IPR040366">
    <property type="entry name" value="Nab2/ZC3H14"/>
</dbReference>
<dbReference type="SUPFAM" id="SSF54928">
    <property type="entry name" value="RNA-binding domain, RBD"/>
    <property type="match status" value="1"/>
</dbReference>
<feature type="region of interest" description="Disordered" evidence="2">
    <location>
        <begin position="424"/>
        <end position="444"/>
    </location>
</feature>
<dbReference type="InterPro" id="IPR012677">
    <property type="entry name" value="Nucleotide-bd_a/b_plait_sf"/>
</dbReference>
<feature type="domain" description="RRM" evidence="3">
    <location>
        <begin position="296"/>
        <end position="373"/>
    </location>
</feature>
<evidence type="ECO:0000256" key="1">
    <source>
        <dbReference type="PROSITE-ProRule" id="PRU00176"/>
    </source>
</evidence>
<dbReference type="GO" id="GO:0008143">
    <property type="term" value="F:poly(A) binding"/>
    <property type="evidence" value="ECO:0007669"/>
    <property type="project" value="InterPro"/>
</dbReference>
<accession>A0AAV1W2C3</accession>
<protein>
    <recommendedName>
        <fullName evidence="3">RRM domain-containing protein</fullName>
    </recommendedName>
</protein>
<evidence type="ECO:0000256" key="2">
    <source>
        <dbReference type="SAM" id="MobiDB-lite"/>
    </source>
</evidence>
<dbReference type="GO" id="GO:0005737">
    <property type="term" value="C:cytoplasm"/>
    <property type="evidence" value="ECO:0007669"/>
    <property type="project" value="TreeGrafter"/>
</dbReference>
<dbReference type="SMART" id="SM00360">
    <property type="entry name" value="RRM"/>
    <property type="match status" value="1"/>
</dbReference>
<evidence type="ECO:0000259" key="3">
    <source>
        <dbReference type="PROSITE" id="PS50102"/>
    </source>
</evidence>
<organism evidence="4 5">
    <name type="scientific">Lupinus luteus</name>
    <name type="common">European yellow lupine</name>
    <dbReference type="NCBI Taxonomy" id="3873"/>
    <lineage>
        <taxon>Eukaryota</taxon>
        <taxon>Viridiplantae</taxon>
        <taxon>Streptophyta</taxon>
        <taxon>Embryophyta</taxon>
        <taxon>Tracheophyta</taxon>
        <taxon>Spermatophyta</taxon>
        <taxon>Magnoliopsida</taxon>
        <taxon>eudicotyledons</taxon>
        <taxon>Gunneridae</taxon>
        <taxon>Pentapetalae</taxon>
        <taxon>rosids</taxon>
        <taxon>fabids</taxon>
        <taxon>Fabales</taxon>
        <taxon>Fabaceae</taxon>
        <taxon>Papilionoideae</taxon>
        <taxon>50 kb inversion clade</taxon>
        <taxon>genistoids sensu lato</taxon>
        <taxon>core genistoids</taxon>
        <taxon>Genisteae</taxon>
        <taxon>Lupinus</taxon>
    </lineage>
</organism>
<dbReference type="Gene3D" id="3.30.70.330">
    <property type="match status" value="1"/>
</dbReference>
<keyword evidence="1" id="KW-0694">RNA-binding</keyword>
<name>A0AAV1W2C3_LUPLU</name>
<dbReference type="GO" id="GO:0043488">
    <property type="term" value="P:regulation of mRNA stability"/>
    <property type="evidence" value="ECO:0007669"/>
    <property type="project" value="InterPro"/>
</dbReference>
<comment type="caution">
    <text evidence="4">The sequence shown here is derived from an EMBL/GenBank/DDBJ whole genome shotgun (WGS) entry which is preliminary data.</text>
</comment>
<evidence type="ECO:0000313" key="5">
    <source>
        <dbReference type="Proteomes" id="UP001497480"/>
    </source>
</evidence>
<evidence type="ECO:0000313" key="4">
    <source>
        <dbReference type="EMBL" id="CAL0303445.1"/>
    </source>
</evidence>
<dbReference type="EMBL" id="CAXHTB010000003">
    <property type="protein sequence ID" value="CAL0303445.1"/>
    <property type="molecule type" value="Genomic_DNA"/>
</dbReference>
<dbReference type="PANTHER" id="PTHR14738">
    <property type="entry name" value="ZINC FINGER CCCH DOMAIN-CONTAINING PROTEIN 14"/>
    <property type="match status" value="1"/>
</dbReference>
<keyword evidence="5" id="KW-1185">Reference proteome</keyword>
<dbReference type="InterPro" id="IPR035979">
    <property type="entry name" value="RBD_domain_sf"/>
</dbReference>
<gene>
    <name evidence="4" type="ORF">LLUT_LOCUS4505</name>
</gene>
<reference evidence="4 5" key="1">
    <citation type="submission" date="2024-03" db="EMBL/GenBank/DDBJ databases">
        <authorList>
            <person name="Martinez-Hernandez J."/>
        </authorList>
    </citation>
    <scope>NUCLEOTIDE SEQUENCE [LARGE SCALE GENOMIC DNA]</scope>
</reference>
<dbReference type="Proteomes" id="UP001497480">
    <property type="component" value="Unassembled WGS sequence"/>
</dbReference>
<dbReference type="InterPro" id="IPR000504">
    <property type="entry name" value="RRM_dom"/>
</dbReference>
<dbReference type="PANTHER" id="PTHR14738:SF32">
    <property type="entry name" value="RNA BINDING (RRM_RBD_RNP MOTIFS) FAMILY PROTEIN"/>
    <property type="match status" value="1"/>
</dbReference>
<dbReference type="Pfam" id="PF00076">
    <property type="entry name" value="RRM_1"/>
    <property type="match status" value="1"/>
</dbReference>
<dbReference type="AlphaFoldDB" id="A0AAV1W2C3"/>
<dbReference type="PROSITE" id="PS50102">
    <property type="entry name" value="RRM"/>
    <property type="match status" value="1"/>
</dbReference>